<feature type="compositionally biased region" description="Pro residues" evidence="3">
    <location>
        <begin position="447"/>
        <end position="466"/>
    </location>
</feature>
<keyword evidence="7" id="KW-1185">Reference proteome</keyword>
<sequence>MAISSSLVVVIVASVAIQALVTSPLGTSSNARGVTIKVGFANAQSSSCAFPFTFAGESFNECIFFNGRREKPWCKDASNAWVECEMPAYVQAEQRQAESEMTVRQQQQGKEEEPATAPTSAPTIMMNSAAASSPSIDAENFNDPTAPPQMSMDTAPPQMSMDTAPPQMSVDTAPPQLSVDTAPVSSDKPTTLAEAGALNDISLFPDDNPDDFWQEEGGGGYDYYNPEDIVPPQEMGGGAEEVAPPEVAPPEEEEVAPPEEDEVARSGTEVARSPIASFMGRTQWWRLNSGSYAVKPQIIMTSPPSQSSSPIEEVLPPMPLMPSADVTEPPPPPPPPPPPLPASPLPPPAPLPPPPAPPPPPPPPPPIDDAAMVASEETSRTRSVQNGCAFPFPFAGQMYDECVSFDGSSESSWCRNEVGGWVKCVPGGGGAGASGDVASSRAGAVLAPPPPSPPPSSPPPSPPPPQSTSGDDESNWREVMGDIVLPSADSNEWMTELTNYLGSEGGEEEVGGDTSGARQDDSQQLEADEYFDFANF</sequence>
<organism evidence="6 7">
    <name type="scientific">Pycnococcus provasolii</name>
    <dbReference type="NCBI Taxonomy" id="41880"/>
    <lineage>
        <taxon>Eukaryota</taxon>
        <taxon>Viridiplantae</taxon>
        <taxon>Chlorophyta</taxon>
        <taxon>Pseudoscourfieldiophyceae</taxon>
        <taxon>Pseudoscourfieldiales</taxon>
        <taxon>Pycnococcaceae</taxon>
        <taxon>Pycnococcus</taxon>
    </lineage>
</organism>
<feature type="compositionally biased region" description="Low complexity" evidence="3">
    <location>
        <begin position="434"/>
        <end position="445"/>
    </location>
</feature>
<feature type="compositionally biased region" description="Acidic residues" evidence="3">
    <location>
        <begin position="249"/>
        <end position="262"/>
    </location>
</feature>
<feature type="domain" description="Fibronectin type-II" evidence="5">
    <location>
        <begin position="48"/>
        <end position="75"/>
    </location>
</feature>
<gene>
    <name evidence="6" type="ORF">PPROV_000106600</name>
</gene>
<feature type="region of interest" description="Disordered" evidence="3">
    <location>
        <begin position="497"/>
        <end position="527"/>
    </location>
</feature>
<dbReference type="SUPFAM" id="SSF57440">
    <property type="entry name" value="Kringle-like"/>
    <property type="match status" value="2"/>
</dbReference>
<dbReference type="InterPro" id="IPR036943">
    <property type="entry name" value="FN_type2_sf"/>
</dbReference>
<proteinExistence type="predicted"/>
<evidence type="ECO:0000313" key="7">
    <source>
        <dbReference type="Proteomes" id="UP000660262"/>
    </source>
</evidence>
<feature type="region of interest" description="Disordered" evidence="3">
    <location>
        <begin position="425"/>
        <end position="480"/>
    </location>
</feature>
<feature type="signal peptide" evidence="4">
    <location>
        <begin position="1"/>
        <end position="19"/>
    </location>
</feature>
<dbReference type="InterPro" id="IPR013806">
    <property type="entry name" value="Kringle-like"/>
</dbReference>
<protein>
    <recommendedName>
        <fullName evidence="5">Fibronectin type-II domain-containing protein</fullName>
    </recommendedName>
</protein>
<dbReference type="EMBL" id="BNJQ01000003">
    <property type="protein sequence ID" value="GHP02309.1"/>
    <property type="molecule type" value="Genomic_DNA"/>
</dbReference>
<dbReference type="InterPro" id="IPR000562">
    <property type="entry name" value="FN_type2_dom"/>
</dbReference>
<evidence type="ECO:0000256" key="3">
    <source>
        <dbReference type="SAM" id="MobiDB-lite"/>
    </source>
</evidence>
<keyword evidence="4" id="KW-0732">Signal</keyword>
<evidence type="ECO:0000256" key="4">
    <source>
        <dbReference type="SAM" id="SignalP"/>
    </source>
</evidence>
<keyword evidence="2" id="KW-1015">Disulfide bond</keyword>
<feature type="compositionally biased region" description="Polar residues" evidence="3">
    <location>
        <begin position="117"/>
        <end position="135"/>
    </location>
</feature>
<feature type="compositionally biased region" description="Pro residues" evidence="3">
    <location>
        <begin position="328"/>
        <end position="367"/>
    </location>
</feature>
<feature type="region of interest" description="Disordered" evidence="3">
    <location>
        <begin position="300"/>
        <end position="390"/>
    </location>
</feature>
<dbReference type="OrthoDB" id="406838at2759"/>
<evidence type="ECO:0000313" key="6">
    <source>
        <dbReference type="EMBL" id="GHP02309.1"/>
    </source>
</evidence>
<reference evidence="6" key="1">
    <citation type="submission" date="2020-10" db="EMBL/GenBank/DDBJ databases">
        <title>Unveiling of a novel bifunctional photoreceptor, Dualchrome1, isolated from a cosmopolitan green alga.</title>
        <authorList>
            <person name="Suzuki S."/>
            <person name="Kawachi M."/>
        </authorList>
    </citation>
    <scope>NUCLEOTIDE SEQUENCE</scope>
    <source>
        <strain evidence="6">NIES 2893</strain>
    </source>
</reference>
<feature type="region of interest" description="Disordered" evidence="3">
    <location>
        <begin position="95"/>
        <end position="156"/>
    </location>
</feature>
<evidence type="ECO:0000256" key="1">
    <source>
        <dbReference type="ARBA" id="ARBA00022737"/>
    </source>
</evidence>
<evidence type="ECO:0000256" key="2">
    <source>
        <dbReference type="ARBA" id="ARBA00023157"/>
    </source>
</evidence>
<dbReference type="AlphaFoldDB" id="A0A830HA55"/>
<feature type="chain" id="PRO_5032484637" description="Fibronectin type-II domain-containing protein" evidence="4">
    <location>
        <begin position="20"/>
        <end position="536"/>
    </location>
</feature>
<keyword evidence="1" id="KW-0677">Repeat</keyword>
<evidence type="ECO:0000259" key="5">
    <source>
        <dbReference type="Pfam" id="PF00040"/>
    </source>
</evidence>
<dbReference type="Pfam" id="PF00040">
    <property type="entry name" value="fn2"/>
    <property type="match status" value="2"/>
</dbReference>
<comment type="caution">
    <text evidence="6">The sequence shown here is derived from an EMBL/GenBank/DDBJ whole genome shotgun (WGS) entry which is preliminary data.</text>
</comment>
<dbReference type="Gene3D" id="2.10.10.10">
    <property type="entry name" value="Fibronectin, type II, collagen-binding"/>
    <property type="match status" value="2"/>
</dbReference>
<accession>A0A830HA55</accession>
<name>A0A830HA55_9CHLO</name>
<dbReference type="Proteomes" id="UP000660262">
    <property type="component" value="Unassembled WGS sequence"/>
</dbReference>
<feature type="region of interest" description="Disordered" evidence="3">
    <location>
        <begin position="228"/>
        <end position="280"/>
    </location>
</feature>
<feature type="domain" description="Fibronectin type-II" evidence="5">
    <location>
        <begin position="388"/>
        <end position="414"/>
    </location>
</feature>